<evidence type="ECO:0000256" key="4">
    <source>
        <dbReference type="ARBA" id="ARBA00022722"/>
    </source>
</evidence>
<dbReference type="RefSeq" id="XP_025413006.1">
    <property type="nucleotide sequence ID" value="XM_025557221.1"/>
</dbReference>
<comment type="similarity">
    <text evidence="3">Belongs to the HARBI1 family.</text>
</comment>
<evidence type="ECO:0000256" key="3">
    <source>
        <dbReference type="ARBA" id="ARBA00006958"/>
    </source>
</evidence>
<feature type="domain" description="DDE Tnp4" evidence="8">
    <location>
        <begin position="175"/>
        <end position="340"/>
    </location>
</feature>
<evidence type="ECO:0000256" key="7">
    <source>
        <dbReference type="ARBA" id="ARBA00023242"/>
    </source>
</evidence>
<evidence type="ECO:0000256" key="5">
    <source>
        <dbReference type="ARBA" id="ARBA00022723"/>
    </source>
</evidence>
<keyword evidence="7" id="KW-0539">Nucleus</keyword>
<comment type="subcellular location">
    <subcellularLocation>
        <location evidence="2">Nucleus</location>
    </subcellularLocation>
</comment>
<dbReference type="InterPro" id="IPR045249">
    <property type="entry name" value="HARBI1-like"/>
</dbReference>
<dbReference type="GO" id="GO:0005634">
    <property type="term" value="C:nucleus"/>
    <property type="evidence" value="ECO:0007669"/>
    <property type="project" value="UniProtKB-SubCell"/>
</dbReference>
<evidence type="ECO:0000256" key="2">
    <source>
        <dbReference type="ARBA" id="ARBA00004123"/>
    </source>
</evidence>
<reference evidence="10" key="1">
    <citation type="submission" date="2025-08" db="UniProtKB">
        <authorList>
            <consortium name="RefSeq"/>
        </authorList>
    </citation>
    <scope>IDENTIFICATION</scope>
    <source>
        <tissue evidence="10">Whole body</tissue>
    </source>
</reference>
<keyword evidence="5" id="KW-0479">Metal-binding</keyword>
<keyword evidence="9" id="KW-1185">Reference proteome</keyword>
<dbReference type="GO" id="GO:0016787">
    <property type="term" value="F:hydrolase activity"/>
    <property type="evidence" value="ECO:0007669"/>
    <property type="project" value="UniProtKB-KW"/>
</dbReference>
<dbReference type="PANTHER" id="PTHR22930:SF269">
    <property type="entry name" value="NUCLEASE HARBI1-LIKE PROTEIN"/>
    <property type="match status" value="1"/>
</dbReference>
<evidence type="ECO:0000313" key="9">
    <source>
        <dbReference type="Proteomes" id="UP000694846"/>
    </source>
</evidence>
<gene>
    <name evidence="10" type="primary">LOC112685366</name>
</gene>
<dbReference type="OrthoDB" id="6595824at2759"/>
<dbReference type="GO" id="GO:0004518">
    <property type="term" value="F:nuclease activity"/>
    <property type="evidence" value="ECO:0007669"/>
    <property type="project" value="UniProtKB-KW"/>
</dbReference>
<dbReference type="PANTHER" id="PTHR22930">
    <property type="match status" value="1"/>
</dbReference>
<name>A0A8B8FR96_9HEMI</name>
<accession>A0A8B8FR96</accession>
<dbReference type="GeneID" id="112685366"/>
<dbReference type="GO" id="GO:0046872">
    <property type="term" value="F:metal ion binding"/>
    <property type="evidence" value="ECO:0007669"/>
    <property type="project" value="UniProtKB-KW"/>
</dbReference>
<comment type="cofactor">
    <cofactor evidence="1">
        <name>a divalent metal cation</name>
        <dbReference type="ChEBI" id="CHEBI:60240"/>
    </cofactor>
</comment>
<proteinExistence type="inferred from homology"/>
<dbReference type="Proteomes" id="UP000694846">
    <property type="component" value="Unplaced"/>
</dbReference>
<keyword evidence="4" id="KW-0540">Nuclease</keyword>
<evidence type="ECO:0000259" key="8">
    <source>
        <dbReference type="Pfam" id="PF13359"/>
    </source>
</evidence>
<keyword evidence="6" id="KW-0378">Hydrolase</keyword>
<dbReference type="InterPro" id="IPR027806">
    <property type="entry name" value="HARBI1_dom"/>
</dbReference>
<protein>
    <submittedName>
        <fullName evidence="10">Protein ALP1-like</fullName>
    </submittedName>
</protein>
<dbReference type="Pfam" id="PF13359">
    <property type="entry name" value="DDE_Tnp_4"/>
    <property type="match status" value="1"/>
</dbReference>
<evidence type="ECO:0000256" key="1">
    <source>
        <dbReference type="ARBA" id="ARBA00001968"/>
    </source>
</evidence>
<evidence type="ECO:0000256" key="6">
    <source>
        <dbReference type="ARBA" id="ARBA00022801"/>
    </source>
</evidence>
<organism evidence="9 10">
    <name type="scientific">Sipha flava</name>
    <name type="common">yellow sugarcane aphid</name>
    <dbReference type="NCBI Taxonomy" id="143950"/>
    <lineage>
        <taxon>Eukaryota</taxon>
        <taxon>Metazoa</taxon>
        <taxon>Ecdysozoa</taxon>
        <taxon>Arthropoda</taxon>
        <taxon>Hexapoda</taxon>
        <taxon>Insecta</taxon>
        <taxon>Pterygota</taxon>
        <taxon>Neoptera</taxon>
        <taxon>Paraneoptera</taxon>
        <taxon>Hemiptera</taxon>
        <taxon>Sternorrhyncha</taxon>
        <taxon>Aphidomorpha</taxon>
        <taxon>Aphidoidea</taxon>
        <taxon>Aphididae</taxon>
        <taxon>Sipha</taxon>
    </lineage>
</organism>
<sequence length="403" mass="46965">MSSNLQKQLFLFESTTLKYLLYKKYLKKRRSVVNSIIYKDRLVFGEFFHLYPQLRKNETSFRSYTRMTTDTFDYILKLISPEFDLKTTNFQEPISVEQRLLVTIRYLATGLAFRQIAMSFRISKSAVSSIVIEVCKVIWNTLKFKHMSTPSVDTFKSTAIEFHEKWNFPNCVGSIDGKHIRLRCPQNSGSMYFNYKQYHSIVLMAVADASYRFLMIDVGGYGKDSDGGVMVNSKFYQRIENGSLKLPNEIKLPNSNVLAPFVFIGDEAFPLRNYLMRPFPRKQCQENEKQYYNYRHARARMTIECAFGIASSKFRILLKSIETKVENADHIVKAICILHNTIIDLEKKSSTQHYALDDYETDISKGHNQMISLNYKGRANNRASSTAINIRNRFVKYFKDNKI</sequence>
<evidence type="ECO:0000313" key="10">
    <source>
        <dbReference type="RefSeq" id="XP_025413006.1"/>
    </source>
</evidence>
<dbReference type="AlphaFoldDB" id="A0A8B8FR96"/>